<dbReference type="InParanoid" id="K1WTS2"/>
<evidence type="ECO:0000256" key="1">
    <source>
        <dbReference type="ARBA" id="ARBA00023186"/>
    </source>
</evidence>
<organism evidence="4 5">
    <name type="scientific">Marssonina brunnea f. sp. multigermtubi (strain MB_m1)</name>
    <name type="common">Marssonina leaf spot fungus</name>
    <dbReference type="NCBI Taxonomy" id="1072389"/>
    <lineage>
        <taxon>Eukaryota</taxon>
        <taxon>Fungi</taxon>
        <taxon>Dikarya</taxon>
        <taxon>Ascomycota</taxon>
        <taxon>Pezizomycotina</taxon>
        <taxon>Leotiomycetes</taxon>
        <taxon>Helotiales</taxon>
        <taxon>Drepanopezizaceae</taxon>
        <taxon>Drepanopeziza</taxon>
    </lineage>
</organism>
<feature type="compositionally biased region" description="Low complexity" evidence="3">
    <location>
        <begin position="50"/>
        <end position="63"/>
    </location>
</feature>
<evidence type="ECO:0000256" key="3">
    <source>
        <dbReference type="SAM" id="MobiDB-lite"/>
    </source>
</evidence>
<dbReference type="GO" id="GO:0043248">
    <property type="term" value="P:proteasome assembly"/>
    <property type="evidence" value="ECO:0007669"/>
    <property type="project" value="InterPro"/>
</dbReference>
<dbReference type="AlphaFoldDB" id="K1WTS2"/>
<keyword evidence="5" id="KW-1185">Reference proteome</keyword>
<dbReference type="eggNOG" id="KOG3061">
    <property type="taxonomic scope" value="Eukaryota"/>
</dbReference>
<gene>
    <name evidence="4" type="ORF">MBM_00153</name>
</gene>
<evidence type="ECO:0000256" key="2">
    <source>
        <dbReference type="ARBA" id="ARBA00043974"/>
    </source>
</evidence>
<dbReference type="PANTHER" id="PTHR12828:SF3">
    <property type="entry name" value="PROTEASOME MATURATION PROTEIN"/>
    <property type="match status" value="1"/>
</dbReference>
<keyword evidence="1" id="KW-0143">Chaperone</keyword>
<keyword evidence="4" id="KW-0647">Proteasome</keyword>
<dbReference type="GeneID" id="18756088"/>
<dbReference type="OrthoDB" id="15001at2759"/>
<feature type="region of interest" description="Disordered" evidence="3">
    <location>
        <begin position="1"/>
        <end position="64"/>
    </location>
</feature>
<dbReference type="FunCoup" id="K1WTS2">
    <property type="interactions" value="380"/>
</dbReference>
<protein>
    <submittedName>
        <fullName evidence="4">20S proteasome maturation protein</fullName>
    </submittedName>
</protein>
<name>K1WTS2_MARBU</name>
<dbReference type="HOGENOM" id="CLU_100687_0_0_1"/>
<dbReference type="EMBL" id="JH921428">
    <property type="protein sequence ID" value="EKD21040.1"/>
    <property type="molecule type" value="Genomic_DNA"/>
</dbReference>
<dbReference type="KEGG" id="mbe:MBM_00153"/>
<evidence type="ECO:0000313" key="4">
    <source>
        <dbReference type="EMBL" id="EKD21040.1"/>
    </source>
</evidence>
<dbReference type="Proteomes" id="UP000006753">
    <property type="component" value="Unassembled WGS sequence"/>
</dbReference>
<dbReference type="GO" id="GO:0005737">
    <property type="term" value="C:cytoplasm"/>
    <property type="evidence" value="ECO:0007669"/>
    <property type="project" value="TreeGrafter"/>
</dbReference>
<reference evidence="4 5" key="1">
    <citation type="journal article" date="2012" name="BMC Genomics">
        <title>Sequencing the genome of Marssonina brunnea reveals fungus-poplar co-evolution.</title>
        <authorList>
            <person name="Zhu S."/>
            <person name="Cao Y.-Z."/>
            <person name="Jiang C."/>
            <person name="Tan B.-Y."/>
            <person name="Wang Z."/>
            <person name="Feng S."/>
            <person name="Zhang L."/>
            <person name="Su X.-H."/>
            <person name="Brejova B."/>
            <person name="Vinar T."/>
            <person name="Xu M."/>
            <person name="Wang M.-X."/>
            <person name="Zhang S.-G."/>
            <person name="Huang M.-R."/>
            <person name="Wu R."/>
            <person name="Zhou Y."/>
        </authorList>
    </citation>
    <scope>NUCLEOTIDE SEQUENCE [LARGE SCALE GENOMIC DNA]</scope>
    <source>
        <strain evidence="4 5">MB_m1</strain>
    </source>
</reference>
<accession>K1WTS2</accession>
<sequence length="210" mass="23058">MQSMRIAPAAGHTSTHSHLSAHSLGAPSAPGIHDTLRAGVGPSLTANITSSSSGSSPSSIPDSAHPLEMRLKKWEATQEALKLEGLRRTFGVAEPIRRGMELKITRDGEWRPACLGGGLERGVHEDILRGMDCDISWEDVFKGDELRGVLGFHDEVERKLALWIRHGADSNMGFAIRPRPVEPLFFNRRSEQRLNSLEGLVENPNQQLIT</sequence>
<dbReference type="InterPro" id="IPR008012">
    <property type="entry name" value="Ump1"/>
</dbReference>
<comment type="similarity">
    <text evidence="2">Belongs to the POMP/UMP1 family.</text>
</comment>
<dbReference type="PANTHER" id="PTHR12828">
    <property type="entry name" value="PROTEASOME MATURATION PROTEIN UMP1"/>
    <property type="match status" value="1"/>
</dbReference>
<dbReference type="Pfam" id="PF05348">
    <property type="entry name" value="UMP1"/>
    <property type="match status" value="1"/>
</dbReference>
<feature type="compositionally biased region" description="Low complexity" evidence="3">
    <location>
        <begin position="9"/>
        <end position="30"/>
    </location>
</feature>
<dbReference type="STRING" id="1072389.K1WTS2"/>
<dbReference type="OMA" id="MSMRIVP"/>
<proteinExistence type="inferred from homology"/>
<evidence type="ECO:0000313" key="5">
    <source>
        <dbReference type="Proteomes" id="UP000006753"/>
    </source>
</evidence>
<dbReference type="GO" id="GO:0005634">
    <property type="term" value="C:nucleus"/>
    <property type="evidence" value="ECO:0007669"/>
    <property type="project" value="TreeGrafter"/>
</dbReference>
<dbReference type="GO" id="GO:0000502">
    <property type="term" value="C:proteasome complex"/>
    <property type="evidence" value="ECO:0007669"/>
    <property type="project" value="UniProtKB-KW"/>
</dbReference>